<sequence>MLIDALDIAGILAACAVVICAALVLAVLARQAWLRRNSSGVLCAMRPAGGHSPWQLGVLRYGRTSVRWYRLLSLAPGPAAVFVRRGTAVLERRPAAAGVRHVLPGAATVARCRAHTLAGGWVDLDMAFSGVAWTGFLTWLESVPPDVSGALLPPGTSRLPENVAVSEADVEVAGEHEEEIG</sequence>
<proteinExistence type="predicted"/>
<keyword evidence="1" id="KW-0472">Membrane</keyword>
<dbReference type="STRING" id="351607.Acel_0655"/>
<organism evidence="2 3">
    <name type="scientific">Acidothermus cellulolyticus (strain ATCC 43068 / DSM 8971 / 11B)</name>
    <dbReference type="NCBI Taxonomy" id="351607"/>
    <lineage>
        <taxon>Bacteria</taxon>
        <taxon>Bacillati</taxon>
        <taxon>Actinomycetota</taxon>
        <taxon>Actinomycetes</taxon>
        <taxon>Acidothermales</taxon>
        <taxon>Acidothermaceae</taxon>
        <taxon>Acidothermus</taxon>
    </lineage>
</organism>
<evidence type="ECO:0008006" key="4">
    <source>
        <dbReference type="Google" id="ProtNLM"/>
    </source>
</evidence>
<keyword evidence="3" id="KW-1185">Reference proteome</keyword>
<evidence type="ECO:0000256" key="1">
    <source>
        <dbReference type="SAM" id="Phobius"/>
    </source>
</evidence>
<dbReference type="Proteomes" id="UP000008221">
    <property type="component" value="Chromosome"/>
</dbReference>
<feature type="transmembrane region" description="Helical" evidence="1">
    <location>
        <begin position="6"/>
        <end position="29"/>
    </location>
</feature>
<dbReference type="AlphaFoldDB" id="A0LSL8"/>
<accession>A0LSL8</accession>
<gene>
    <name evidence="2" type="ordered locus">Acel_0655</name>
</gene>
<evidence type="ECO:0000313" key="2">
    <source>
        <dbReference type="EMBL" id="ABK52428.1"/>
    </source>
</evidence>
<reference evidence="2 3" key="1">
    <citation type="journal article" date="2009" name="Genome Res.">
        <title>Complete genome of the cellulolytic thermophile Acidothermus cellulolyticus 11B provides insights into its ecophysiological and evolutionary adaptations.</title>
        <authorList>
            <person name="Barabote R.D."/>
            <person name="Xie G."/>
            <person name="Leu D.H."/>
            <person name="Normand P."/>
            <person name="Necsulea A."/>
            <person name="Daubin V."/>
            <person name="Medigue C."/>
            <person name="Adney W.S."/>
            <person name="Xu X.C."/>
            <person name="Lapidus A."/>
            <person name="Parales R.E."/>
            <person name="Detter C."/>
            <person name="Pujic P."/>
            <person name="Bruce D."/>
            <person name="Lavire C."/>
            <person name="Challacombe J.F."/>
            <person name="Brettin T.S."/>
            <person name="Berry A.M."/>
        </authorList>
    </citation>
    <scope>NUCLEOTIDE SEQUENCE [LARGE SCALE GENOMIC DNA]</scope>
    <source>
        <strain evidence="3">ATCC 43068 / DSM 8971 / 11B</strain>
    </source>
</reference>
<dbReference type="EMBL" id="CP000481">
    <property type="protein sequence ID" value="ABK52428.1"/>
    <property type="molecule type" value="Genomic_DNA"/>
</dbReference>
<dbReference type="RefSeq" id="WP_011719491.1">
    <property type="nucleotide sequence ID" value="NC_008578.1"/>
</dbReference>
<name>A0LSL8_ACIC1</name>
<keyword evidence="1" id="KW-0812">Transmembrane</keyword>
<dbReference type="Pfam" id="PF10739">
    <property type="entry name" value="DUF2550"/>
    <property type="match status" value="1"/>
</dbReference>
<dbReference type="InParanoid" id="A0LSL8"/>
<evidence type="ECO:0000313" key="3">
    <source>
        <dbReference type="Proteomes" id="UP000008221"/>
    </source>
</evidence>
<protein>
    <recommendedName>
        <fullName evidence="4">DUF2550 family protein</fullName>
    </recommendedName>
</protein>
<keyword evidence="1" id="KW-1133">Transmembrane helix</keyword>
<dbReference type="KEGG" id="ace:Acel_0655"/>
<dbReference type="HOGENOM" id="CLU_122300_1_0_11"/>
<dbReference type="InterPro" id="IPR019675">
    <property type="entry name" value="DUF2550"/>
</dbReference>